<dbReference type="AlphaFoldDB" id="A0A291LW01"/>
<sequence>MMTPHFLRNLLLAGLVGEITFELYAWLISPILFGVSLAPANLVIALIKIALGVAVPYWAGFLLHFTIGVVGFAAFVWVTHLVSRTNLILSGVIAGVILWFIAQGVLAPVVGRSFMMGFGAYTQSSFIGHVGMATVIGYVMAALQTRRSLATA</sequence>
<feature type="transmembrane region" description="Helical" evidence="1">
    <location>
        <begin position="126"/>
        <end position="143"/>
    </location>
</feature>
<evidence type="ECO:0000313" key="2">
    <source>
        <dbReference type="EMBL" id="ATI40916.1"/>
    </source>
</evidence>
<feature type="transmembrane region" description="Helical" evidence="1">
    <location>
        <begin position="57"/>
        <end position="78"/>
    </location>
</feature>
<feature type="transmembrane region" description="Helical" evidence="1">
    <location>
        <begin position="87"/>
        <end position="106"/>
    </location>
</feature>
<keyword evidence="1" id="KW-1133">Transmembrane helix</keyword>
<keyword evidence="1" id="KW-0472">Membrane</keyword>
<proteinExistence type="predicted"/>
<dbReference type="KEGG" id="cmag:CBW24_02140"/>
<evidence type="ECO:0000313" key="3">
    <source>
        <dbReference type="Proteomes" id="UP000219050"/>
    </source>
</evidence>
<reference evidence="2 3" key="1">
    <citation type="submission" date="2017-05" db="EMBL/GenBank/DDBJ databases">
        <title>Comparative genomic and metabolic analysis of manganese-oxidizing mechanisms in Celeribater manganoxidans DY25T: its adaption to the environment of polymetallic nodule.</title>
        <authorList>
            <person name="Wang X."/>
        </authorList>
    </citation>
    <scope>NUCLEOTIDE SEQUENCE [LARGE SCALE GENOMIC DNA]</scope>
    <source>
        <strain evidence="2 3">DY25</strain>
    </source>
</reference>
<keyword evidence="1" id="KW-0812">Transmembrane</keyword>
<name>A0A291LW01_9RHOB</name>
<dbReference type="Proteomes" id="UP000219050">
    <property type="component" value="Chromosome"/>
</dbReference>
<protein>
    <recommendedName>
        <fullName evidence="4">DUF1440 domain-containing protein</fullName>
    </recommendedName>
</protein>
<dbReference type="OrthoDB" id="7063568at2"/>
<gene>
    <name evidence="2" type="ORF">CBW24_02140</name>
</gene>
<evidence type="ECO:0000256" key="1">
    <source>
        <dbReference type="SAM" id="Phobius"/>
    </source>
</evidence>
<organism evidence="2 3">
    <name type="scientific">Pacificitalea manganoxidans</name>
    <dbReference type="NCBI Taxonomy" id="1411902"/>
    <lineage>
        <taxon>Bacteria</taxon>
        <taxon>Pseudomonadati</taxon>
        <taxon>Pseudomonadota</taxon>
        <taxon>Alphaproteobacteria</taxon>
        <taxon>Rhodobacterales</taxon>
        <taxon>Paracoccaceae</taxon>
        <taxon>Pacificitalea</taxon>
    </lineage>
</organism>
<evidence type="ECO:0008006" key="4">
    <source>
        <dbReference type="Google" id="ProtNLM"/>
    </source>
</evidence>
<keyword evidence="3" id="KW-1185">Reference proteome</keyword>
<accession>A0A291LW01</accession>
<dbReference type="RefSeq" id="WP_097372526.1">
    <property type="nucleotide sequence ID" value="NZ_CP021404.1"/>
</dbReference>
<feature type="transmembrane region" description="Helical" evidence="1">
    <location>
        <begin position="31"/>
        <end position="51"/>
    </location>
</feature>
<dbReference type="EMBL" id="CP021404">
    <property type="protein sequence ID" value="ATI40916.1"/>
    <property type="molecule type" value="Genomic_DNA"/>
</dbReference>